<dbReference type="Proteomes" id="UP001302274">
    <property type="component" value="Unassembled WGS sequence"/>
</dbReference>
<keyword evidence="1" id="KW-0175">Coiled coil</keyword>
<protein>
    <submittedName>
        <fullName evidence="4">Phosphatidylserine/phosphatidylglycerophosphate/ cardiolipin synthase family protein</fullName>
    </submittedName>
</protein>
<dbReference type="PANTHER" id="PTHR21248">
    <property type="entry name" value="CARDIOLIPIN SYNTHASE"/>
    <property type="match status" value="1"/>
</dbReference>
<sequence>MRNLLGLLLLSLCLSSSAYSKVYDYTHNNRLSLIEDPRTSVDLKVELIRSAKHHINIVTFFWDDSAVPARLAVELNKAHDRGVEVRILTSYIATLGTDPLGKGKRNLNLKSKNHATYSYLSLTPGTSFSVNNSLHEKIFVIDGEKAIIGGRNASNSSLSGKDLEVLMEGPVVNQVQDHFKRMFDFIIDQRISTHCNQNDSVDSQCVQEYKKLEFSSKDANFFPEQAGFTGGEDARILSHEALIHQKELGLSRSERLTQQDDILDTVTKIEFKKLRAYNYFIIPTPKYKKFLEDSLAEGDSIEMITNSYESAKFSSNYGYIYSIPDAMDLVEDGLELHQWQRNQKLNYVHEKVMIFDEDHVIVGSHNFGVGSTAVSNEIAIEFKSKPIADRLIEVFEYESGNPAITMKADLNFLEQEYEKYKMQIKILRMKIVEGILREIY</sequence>
<dbReference type="Pfam" id="PF13091">
    <property type="entry name" value="PLDc_2"/>
    <property type="match status" value="2"/>
</dbReference>
<gene>
    <name evidence="4" type="ORF">SHI21_14750</name>
</gene>
<dbReference type="Gene3D" id="3.30.870.10">
    <property type="entry name" value="Endonuclease Chain A"/>
    <property type="match status" value="2"/>
</dbReference>
<evidence type="ECO:0000256" key="1">
    <source>
        <dbReference type="SAM" id="Coils"/>
    </source>
</evidence>
<accession>A0ABU5VWP7</accession>
<dbReference type="SMART" id="SM00155">
    <property type="entry name" value="PLDc"/>
    <property type="match status" value="2"/>
</dbReference>
<evidence type="ECO:0000259" key="3">
    <source>
        <dbReference type="PROSITE" id="PS50035"/>
    </source>
</evidence>
<dbReference type="PROSITE" id="PS50035">
    <property type="entry name" value="PLD"/>
    <property type="match status" value="2"/>
</dbReference>
<dbReference type="InterPro" id="IPR025202">
    <property type="entry name" value="PLD-like_dom"/>
</dbReference>
<reference evidence="4 5" key="1">
    <citation type="submission" date="2023-11" db="EMBL/GenBank/DDBJ databases">
        <title>A Novel Polar Bacteriovorax (B. antarcticus) Isolated from the Biocrust in Antarctica.</title>
        <authorList>
            <person name="Mun W."/>
            <person name="Choi S.Y."/>
            <person name="Mitchell R.J."/>
        </authorList>
    </citation>
    <scope>NUCLEOTIDE SEQUENCE [LARGE SCALE GENOMIC DNA]</scope>
    <source>
        <strain evidence="4 5">PP10</strain>
    </source>
</reference>
<evidence type="ECO:0000256" key="2">
    <source>
        <dbReference type="SAM" id="SignalP"/>
    </source>
</evidence>
<dbReference type="InterPro" id="IPR001736">
    <property type="entry name" value="PLipase_D/transphosphatidylase"/>
</dbReference>
<proteinExistence type="predicted"/>
<keyword evidence="5" id="KW-1185">Reference proteome</keyword>
<keyword evidence="2" id="KW-0732">Signal</keyword>
<organism evidence="4 5">
    <name type="scientific">Bacteriovorax antarcticus</name>
    <dbReference type="NCBI Taxonomy" id="3088717"/>
    <lineage>
        <taxon>Bacteria</taxon>
        <taxon>Pseudomonadati</taxon>
        <taxon>Bdellovibrionota</taxon>
        <taxon>Bacteriovoracia</taxon>
        <taxon>Bacteriovoracales</taxon>
        <taxon>Bacteriovoracaceae</taxon>
        <taxon>Bacteriovorax</taxon>
    </lineage>
</organism>
<name>A0ABU5VWP7_9BACT</name>
<dbReference type="SUPFAM" id="SSF56024">
    <property type="entry name" value="Phospholipase D/nuclease"/>
    <property type="match status" value="2"/>
</dbReference>
<comment type="caution">
    <text evidence="4">The sequence shown here is derived from an EMBL/GenBank/DDBJ whole genome shotgun (WGS) entry which is preliminary data.</text>
</comment>
<dbReference type="RefSeq" id="WP_323577504.1">
    <property type="nucleotide sequence ID" value="NZ_JAYGJQ010000002.1"/>
</dbReference>
<evidence type="ECO:0000313" key="4">
    <source>
        <dbReference type="EMBL" id="MEA9357484.1"/>
    </source>
</evidence>
<feature type="domain" description="PLD phosphodiesterase" evidence="3">
    <location>
        <begin position="130"/>
        <end position="157"/>
    </location>
</feature>
<dbReference type="EMBL" id="JAYGJQ010000002">
    <property type="protein sequence ID" value="MEA9357484.1"/>
    <property type="molecule type" value="Genomic_DNA"/>
</dbReference>
<evidence type="ECO:0000313" key="5">
    <source>
        <dbReference type="Proteomes" id="UP001302274"/>
    </source>
</evidence>
<feature type="signal peptide" evidence="2">
    <location>
        <begin position="1"/>
        <end position="20"/>
    </location>
</feature>
<feature type="domain" description="PLD phosphodiesterase" evidence="3">
    <location>
        <begin position="344"/>
        <end position="371"/>
    </location>
</feature>
<feature type="coiled-coil region" evidence="1">
    <location>
        <begin position="403"/>
        <end position="430"/>
    </location>
</feature>
<dbReference type="PANTHER" id="PTHR21248:SF12">
    <property type="entry name" value="CARDIOLIPIN SYNTHASE C"/>
    <property type="match status" value="1"/>
</dbReference>
<feature type="chain" id="PRO_5046275715" evidence="2">
    <location>
        <begin position="21"/>
        <end position="440"/>
    </location>
</feature>